<proteinExistence type="predicted"/>
<evidence type="ECO:0000313" key="1">
    <source>
        <dbReference type="EMBL" id="MEA5453549.1"/>
    </source>
</evidence>
<gene>
    <name evidence="1" type="ORF">SPF06_02320</name>
</gene>
<keyword evidence="2" id="KW-1185">Reference proteome</keyword>
<reference evidence="1 2" key="1">
    <citation type="submission" date="2023-12" db="EMBL/GenBank/DDBJ databases">
        <title>Sinomonas terricola sp. nov, isolated from litchi orchard soil in Guangdong, PR China.</title>
        <authorList>
            <person name="Jiaxin W."/>
            <person name="Yang Z."/>
            <person name="Honghui Z."/>
        </authorList>
    </citation>
    <scope>NUCLEOTIDE SEQUENCE [LARGE SCALE GENOMIC DNA]</scope>
    <source>
        <strain evidence="1 2">JGH33</strain>
    </source>
</reference>
<dbReference type="Gene3D" id="2.30.110.10">
    <property type="entry name" value="Electron Transport, Fmn-binding Protein, Chain A"/>
    <property type="match status" value="1"/>
</dbReference>
<evidence type="ECO:0000313" key="2">
    <source>
        <dbReference type="Proteomes" id="UP001304769"/>
    </source>
</evidence>
<dbReference type="InterPro" id="IPR012349">
    <property type="entry name" value="Split_barrel_FMN-bd"/>
</dbReference>
<comment type="caution">
    <text evidence="1">The sequence shown here is derived from an EMBL/GenBank/DDBJ whole genome shotgun (WGS) entry which is preliminary data.</text>
</comment>
<dbReference type="Proteomes" id="UP001304769">
    <property type="component" value="Unassembled WGS sequence"/>
</dbReference>
<protein>
    <submittedName>
        <fullName evidence="1">Pyridoxamine 5'-phosphate oxidase family protein</fullName>
    </submittedName>
</protein>
<dbReference type="RefSeq" id="WP_323277303.1">
    <property type="nucleotide sequence ID" value="NZ_JAYGGQ010000001.1"/>
</dbReference>
<dbReference type="SUPFAM" id="SSF50475">
    <property type="entry name" value="FMN-binding split barrel"/>
    <property type="match status" value="1"/>
</dbReference>
<name>A0ABU5T1L7_9MICC</name>
<dbReference type="Pfam" id="PF12900">
    <property type="entry name" value="Pyridox_ox_2"/>
    <property type="match status" value="1"/>
</dbReference>
<organism evidence="1 2">
    <name type="scientific">Sinomonas terricola</name>
    <dbReference type="NCBI Taxonomy" id="3110330"/>
    <lineage>
        <taxon>Bacteria</taxon>
        <taxon>Bacillati</taxon>
        <taxon>Actinomycetota</taxon>
        <taxon>Actinomycetes</taxon>
        <taxon>Micrococcales</taxon>
        <taxon>Micrococcaceae</taxon>
        <taxon>Sinomonas</taxon>
    </lineage>
</organism>
<dbReference type="InterPro" id="IPR024747">
    <property type="entry name" value="Pyridox_Oxase-rel"/>
</dbReference>
<sequence>MSTVDFGYGPGARHQDINLDEEKCWSLLGSSGIGRFAFLHEGRINVFPVHYVVHRGGVYFRTSRAGTIASSVPQGNVALQIDSAQPQVQAGWTVLVSGDARPVEDEALVTELFGLSVSEPWAGGVRDYFVGLAPTALTGRQVFLA</sequence>
<accession>A0ABU5T1L7</accession>
<dbReference type="EMBL" id="JAYGGQ010000001">
    <property type="protein sequence ID" value="MEA5453549.1"/>
    <property type="molecule type" value="Genomic_DNA"/>
</dbReference>